<protein>
    <recommendedName>
        <fullName evidence="4">Opaque-phase-specific protein OP4</fullName>
    </recommendedName>
</protein>
<dbReference type="Proteomes" id="UP000001997">
    <property type="component" value="Unassembled WGS sequence"/>
</dbReference>
<name>A5DHC5_PICGU</name>
<sequence length="173" mass="19329">MRLYNLVFLYFIAVVFGEYEPIGETQLTNSETQLSKRITPIQALAVAKEVYAAIKELEMHIEEENGGDLVKRDLIDDVLNRIFLALKRSGLAVAIVKMSLEDDDVRAGLTEITIDLLEADVIPYYEIFEALKESGLAVEVVKSTLTDPETREGALELAREVIRSQLPSNSTIV</sequence>
<feature type="chain" id="PRO_5002680966" description="Opaque-phase-specific protein OP4" evidence="1">
    <location>
        <begin position="18"/>
        <end position="173"/>
    </location>
</feature>
<reference evidence="2 3" key="1">
    <citation type="journal article" date="2009" name="Nature">
        <title>Evolution of pathogenicity and sexual reproduction in eight Candida genomes.</title>
        <authorList>
            <person name="Butler G."/>
            <person name="Rasmussen M.D."/>
            <person name="Lin M.F."/>
            <person name="Santos M.A."/>
            <person name="Sakthikumar S."/>
            <person name="Munro C.A."/>
            <person name="Rheinbay E."/>
            <person name="Grabherr M."/>
            <person name="Forche A."/>
            <person name="Reedy J.L."/>
            <person name="Agrafioti I."/>
            <person name="Arnaud M.B."/>
            <person name="Bates S."/>
            <person name="Brown A.J."/>
            <person name="Brunke S."/>
            <person name="Costanzo M.C."/>
            <person name="Fitzpatrick D.A."/>
            <person name="de Groot P.W."/>
            <person name="Harris D."/>
            <person name="Hoyer L.L."/>
            <person name="Hube B."/>
            <person name="Klis F.M."/>
            <person name="Kodira C."/>
            <person name="Lennard N."/>
            <person name="Logue M.E."/>
            <person name="Martin R."/>
            <person name="Neiman A.M."/>
            <person name="Nikolaou E."/>
            <person name="Quail M.A."/>
            <person name="Quinn J."/>
            <person name="Santos M.C."/>
            <person name="Schmitzberger F.F."/>
            <person name="Sherlock G."/>
            <person name="Shah P."/>
            <person name="Silverstein K.A."/>
            <person name="Skrzypek M.S."/>
            <person name="Soll D."/>
            <person name="Staggs R."/>
            <person name="Stansfield I."/>
            <person name="Stumpf M.P."/>
            <person name="Sudbery P.E."/>
            <person name="Srikantha T."/>
            <person name="Zeng Q."/>
            <person name="Berman J."/>
            <person name="Berriman M."/>
            <person name="Heitman J."/>
            <person name="Gow N.A."/>
            <person name="Lorenz M.C."/>
            <person name="Birren B.W."/>
            <person name="Kellis M."/>
            <person name="Cuomo C.A."/>
        </authorList>
    </citation>
    <scope>NUCLEOTIDE SEQUENCE [LARGE SCALE GENOMIC DNA]</scope>
    <source>
        <strain evidence="3">ATCC 6260 / CBS 566 / DSM 6381 / JCM 1539 / NBRC 10279 / NRRL Y-324</strain>
    </source>
</reference>
<proteinExistence type="predicted"/>
<dbReference type="HOGENOM" id="CLU_1548170_0_0_1"/>
<dbReference type="KEGG" id="pgu:PGUG_02676"/>
<evidence type="ECO:0000313" key="2">
    <source>
        <dbReference type="EMBL" id="EDK38578.1"/>
    </source>
</evidence>
<dbReference type="eggNOG" id="ENOG502T54G">
    <property type="taxonomic scope" value="Eukaryota"/>
</dbReference>
<accession>A5DHC5</accession>
<dbReference type="InParanoid" id="A5DHC5"/>
<feature type="signal peptide" evidence="1">
    <location>
        <begin position="1"/>
        <end position="17"/>
    </location>
</feature>
<gene>
    <name evidence="2" type="ORF">PGUG_02676</name>
</gene>
<keyword evidence="1" id="KW-0732">Signal</keyword>
<dbReference type="OrthoDB" id="4019261at2759"/>
<dbReference type="AlphaFoldDB" id="A5DHC5"/>
<keyword evidence="3" id="KW-1185">Reference proteome</keyword>
<dbReference type="STRING" id="294746.A5DHC5"/>
<dbReference type="RefSeq" id="XP_001484947.1">
    <property type="nucleotide sequence ID" value="XM_001484897.1"/>
</dbReference>
<dbReference type="EMBL" id="CH408157">
    <property type="protein sequence ID" value="EDK38578.1"/>
    <property type="molecule type" value="Genomic_DNA"/>
</dbReference>
<dbReference type="GeneID" id="5126649"/>
<organism evidence="2 3">
    <name type="scientific">Meyerozyma guilliermondii (strain ATCC 6260 / CBS 566 / DSM 6381 / JCM 1539 / NBRC 10279 / NRRL Y-324)</name>
    <name type="common">Yeast</name>
    <name type="synonym">Candida guilliermondii</name>
    <dbReference type="NCBI Taxonomy" id="294746"/>
    <lineage>
        <taxon>Eukaryota</taxon>
        <taxon>Fungi</taxon>
        <taxon>Dikarya</taxon>
        <taxon>Ascomycota</taxon>
        <taxon>Saccharomycotina</taxon>
        <taxon>Pichiomycetes</taxon>
        <taxon>Debaryomycetaceae</taxon>
        <taxon>Meyerozyma</taxon>
    </lineage>
</organism>
<evidence type="ECO:0008006" key="4">
    <source>
        <dbReference type="Google" id="ProtNLM"/>
    </source>
</evidence>
<evidence type="ECO:0000313" key="3">
    <source>
        <dbReference type="Proteomes" id="UP000001997"/>
    </source>
</evidence>
<dbReference type="VEuPathDB" id="FungiDB:PGUG_02676"/>
<evidence type="ECO:0000256" key="1">
    <source>
        <dbReference type="SAM" id="SignalP"/>
    </source>
</evidence>